<evidence type="ECO:0000313" key="2">
    <source>
        <dbReference type="EMBL" id="RLE11822.1"/>
    </source>
</evidence>
<dbReference type="Proteomes" id="UP000267654">
    <property type="component" value="Unassembled WGS sequence"/>
</dbReference>
<dbReference type="InterPro" id="IPR011051">
    <property type="entry name" value="RmlC_Cupin_sf"/>
</dbReference>
<evidence type="ECO:0008006" key="4">
    <source>
        <dbReference type="Google" id="ProtNLM"/>
    </source>
</evidence>
<accession>A0A662DCH1</accession>
<gene>
    <name evidence="2" type="ORF">DRI96_05560</name>
    <name evidence="1" type="ORF">ENG47_06115</name>
</gene>
<organism evidence="2 3">
    <name type="scientific">Aerophobetes bacterium</name>
    <dbReference type="NCBI Taxonomy" id="2030807"/>
    <lineage>
        <taxon>Bacteria</taxon>
        <taxon>Candidatus Aerophobota</taxon>
    </lineage>
</organism>
<name>A0A662DCH1_UNCAE</name>
<dbReference type="InterPro" id="IPR014710">
    <property type="entry name" value="RmlC-like_jellyroll"/>
</dbReference>
<reference evidence="1" key="2">
    <citation type="journal article" date="2020" name="mSystems">
        <title>Genome- and Community-Level Interaction Insights into Carbon Utilization and Element Cycling Functions of Hydrothermarchaeota in Hydrothermal Sediment.</title>
        <authorList>
            <person name="Zhou Z."/>
            <person name="Liu Y."/>
            <person name="Xu W."/>
            <person name="Pan J."/>
            <person name="Luo Z.H."/>
            <person name="Li M."/>
        </authorList>
    </citation>
    <scope>NUCLEOTIDE SEQUENCE [LARGE SCALE GENOMIC DNA]</scope>
    <source>
        <strain evidence="1">HyVt-219</strain>
    </source>
</reference>
<dbReference type="Proteomes" id="UP000885660">
    <property type="component" value="Unassembled WGS sequence"/>
</dbReference>
<protein>
    <recommendedName>
        <fullName evidence="4">Mannose-6-phosphate isomerase</fullName>
    </recommendedName>
</protein>
<sequence length="410" mass="46102">MSDTEKIKLLEKALDDGKGILRLAPTWVPRAFVIPGGRLKLDPRDLYALGANRGGICERWFASTTNADNGPGTPPDEGLSYIVIQNGVKVEKVLLKEAIELMGNRLLGDEVINKYGGWMVLCKFFDNQGPIPHHLHQSDEYAARVGKLGKPEAYYFPPQLNFTEANFPYTFFGLEPGTTKEDIIKCLERWNEGDNGILNHSKAYKLKPGTGWDVPPGILHAPGSLVTYEPQRASDVFAMFQSMVEKRPIPWELLVKDVPEEHQKDLEYIVNMIDWEANVDPEFAKHHYVEPIPVFPVEEMKKMGYIEKWITYRSSYFSAKELTVFPGKTITIKDRAAYGLIVVQGYGKVGNLQVESPAMIRFGQLTNDELFVTKEAAAELKITNLSSCEDLVMLKHFGPGNPDLPKENLS</sequence>
<dbReference type="EMBL" id="QMQB01000210">
    <property type="protein sequence ID" value="RLE11822.1"/>
    <property type="molecule type" value="Genomic_DNA"/>
</dbReference>
<comment type="caution">
    <text evidence="2">The sequence shown here is derived from an EMBL/GenBank/DDBJ whole genome shotgun (WGS) entry which is preliminary data.</text>
</comment>
<dbReference type="Gene3D" id="2.60.120.10">
    <property type="entry name" value="Jelly Rolls"/>
    <property type="match status" value="1"/>
</dbReference>
<dbReference type="SUPFAM" id="SSF51182">
    <property type="entry name" value="RmlC-like cupins"/>
    <property type="match status" value="1"/>
</dbReference>
<reference evidence="2 3" key="1">
    <citation type="submission" date="2018-06" db="EMBL/GenBank/DDBJ databases">
        <title>Extensive metabolic versatility and redundancy in microbially diverse, dynamic hydrothermal sediments.</title>
        <authorList>
            <person name="Dombrowski N."/>
            <person name="Teske A."/>
            <person name="Baker B.J."/>
        </authorList>
    </citation>
    <scope>NUCLEOTIDE SEQUENCE [LARGE SCALE GENOMIC DNA]</scope>
    <source>
        <strain evidence="2">B19_G9</strain>
    </source>
</reference>
<dbReference type="AlphaFoldDB" id="A0A662DCH1"/>
<dbReference type="EMBL" id="DRBC01000367">
    <property type="protein sequence ID" value="HDN85308.1"/>
    <property type="molecule type" value="Genomic_DNA"/>
</dbReference>
<evidence type="ECO:0000313" key="3">
    <source>
        <dbReference type="Proteomes" id="UP000267654"/>
    </source>
</evidence>
<proteinExistence type="predicted"/>
<evidence type="ECO:0000313" key="1">
    <source>
        <dbReference type="EMBL" id="HDN85308.1"/>
    </source>
</evidence>